<evidence type="ECO:0000256" key="2">
    <source>
        <dbReference type="PROSITE-ProRule" id="PRU00168"/>
    </source>
</evidence>
<feature type="region of interest" description="Disordered" evidence="4">
    <location>
        <begin position="379"/>
        <end position="435"/>
    </location>
</feature>
<dbReference type="Gene3D" id="3.30.505.10">
    <property type="entry name" value="SH2 domain"/>
    <property type="match status" value="1"/>
</dbReference>
<organism evidence="7 8">
    <name type="scientific">Cyprinodon variegatus</name>
    <name type="common">Sheepshead minnow</name>
    <dbReference type="NCBI Taxonomy" id="28743"/>
    <lineage>
        <taxon>Eukaryota</taxon>
        <taxon>Metazoa</taxon>
        <taxon>Chordata</taxon>
        <taxon>Craniata</taxon>
        <taxon>Vertebrata</taxon>
        <taxon>Euteleostomi</taxon>
        <taxon>Actinopterygii</taxon>
        <taxon>Neopterygii</taxon>
        <taxon>Teleostei</taxon>
        <taxon>Neoteleostei</taxon>
        <taxon>Acanthomorphata</taxon>
        <taxon>Ovalentaria</taxon>
        <taxon>Atherinomorphae</taxon>
        <taxon>Cyprinodontiformes</taxon>
        <taxon>Cyprinodontidae</taxon>
        <taxon>Cyprinodon</taxon>
    </lineage>
</organism>
<dbReference type="InterPro" id="IPR000980">
    <property type="entry name" value="SH2"/>
</dbReference>
<keyword evidence="8" id="KW-1185">Reference proteome</keyword>
<keyword evidence="2" id="KW-0344">Guanine-nucleotide releasing factor</keyword>
<dbReference type="GeneID" id="107096601"/>
<dbReference type="Proteomes" id="UP000265020">
    <property type="component" value="Unassembled WGS sequence"/>
</dbReference>
<keyword evidence="1 3" id="KW-0727">SH2 domain</keyword>
<evidence type="ECO:0000256" key="3">
    <source>
        <dbReference type="PROSITE-ProRule" id="PRU00191"/>
    </source>
</evidence>
<dbReference type="STRING" id="28743.ENSCVAP00000009617"/>
<evidence type="ECO:0000313" key="8">
    <source>
        <dbReference type="Proteomes" id="UP000265020"/>
    </source>
</evidence>
<sequence>MSKRKKGFKWFGSLTNLSSRRSSEKSNNKAASQLNKSLCGAKEAAAAVEEEKQSVDDMDSGLRNSSYARSSDMYTHVGTVPRSEKKSSFKGLKAAVGKEEMSLKAEEHVRDSPLLSALSTLSLNSTEKPQPVLARPLPATPCRASPLTSAPASCLTDLSDERVKPCKAKRGEHATEDLNMVIKQDVYVPMDPISDPKAEKQETTETLKNEEPDSRFTKVTNCGGEYVKFSKEMFSLEPPSEKMKKQLEEELRLSHSNLKSHAWYHGPIPWEVSESLLVNGGDFLLRDSKSIKGGFVLTCRWEQETIHLPIRKTVIQAAEANSRTKYSLEGEAFDSIPDLVHYYVGSRAALTLRSRAQINQPVNRRLPLSFLETAFRGPSNQRELKEDRMRDKLVCPSSPSSLQHKTTGTDGKHDSSTLSPAGVSSHTPQSRSPCCSRAAIVAPSPSLSNLSDNAQSLTSSSCPLHRSRLNVPSNPPFHQGLASPIKDGYTELYPQSYVERLQTDEGPLNADPLSLKDGNVFFSPVVETVSYFKPRMYHSPLMPKENKPLEVSILRKVKELLAEVDPRIAAKHITKTDCMVARILEVTPEMKSKMGVGSGMELLTLPHGQQLRLDLLERFQTMATMLAVNVLGCTGTTEERAALLHKIIQIAAELKTTLGNMFGFAAVMRALELPQVSRLEQTWTTLRQRHTEGAILYEKTLRPFLKGLNDGRESCPLSSTTFPHVLPLLTLLEKSSAVGDGTEPWETAEVGVEVVMLHLAAARTMAQLGGIYCSNSEGRLRGFQEQEGVKEIFLTDFQMRLLWGSRGAEENQVLRYSKFDQVLTALSNRLEQATRRH</sequence>
<feature type="region of interest" description="Disordered" evidence="4">
    <location>
        <begin position="191"/>
        <end position="214"/>
    </location>
</feature>
<dbReference type="InterPro" id="IPR036860">
    <property type="entry name" value="SH2_dom_sf"/>
</dbReference>
<dbReference type="KEGG" id="cvg:107096601"/>
<dbReference type="Gene3D" id="1.10.840.10">
    <property type="entry name" value="Ras guanine-nucleotide exchange factors catalytic domain"/>
    <property type="match status" value="1"/>
</dbReference>
<dbReference type="AlphaFoldDB" id="A0A3Q2CV53"/>
<feature type="compositionally biased region" description="Polar residues" evidence="4">
    <location>
        <begin position="397"/>
        <end position="409"/>
    </location>
</feature>
<feature type="domain" description="SH2" evidence="5">
    <location>
        <begin position="263"/>
        <end position="362"/>
    </location>
</feature>
<dbReference type="PANTHER" id="PTHR14247">
    <property type="entry name" value="BREAST CANCER ANTI-ESTROGEN RESISTANCE PROTEIN 3 HOMOLOG-LIKE PROTEIN"/>
    <property type="match status" value="1"/>
</dbReference>
<proteinExistence type="predicted"/>
<evidence type="ECO:0000259" key="5">
    <source>
        <dbReference type="PROSITE" id="PS50001"/>
    </source>
</evidence>
<dbReference type="PROSITE" id="PS50009">
    <property type="entry name" value="RASGEF_CAT"/>
    <property type="match status" value="1"/>
</dbReference>
<name>A0A3Q2CV53_CYPVA</name>
<dbReference type="RefSeq" id="XP_015248818.1">
    <property type="nucleotide sequence ID" value="XM_015393332.1"/>
</dbReference>
<accession>A0A3Q2CV53</accession>
<feature type="compositionally biased region" description="Basic and acidic residues" evidence="4">
    <location>
        <begin position="382"/>
        <end position="393"/>
    </location>
</feature>
<dbReference type="InterPro" id="IPR051853">
    <property type="entry name" value="SH2-Ras-GEF_adapter"/>
</dbReference>
<evidence type="ECO:0000259" key="6">
    <source>
        <dbReference type="PROSITE" id="PS50009"/>
    </source>
</evidence>
<dbReference type="Pfam" id="PF00017">
    <property type="entry name" value="SH2"/>
    <property type="match status" value="1"/>
</dbReference>
<dbReference type="Pfam" id="PF00617">
    <property type="entry name" value="RasGEF"/>
    <property type="match status" value="1"/>
</dbReference>
<dbReference type="GO" id="GO:0005085">
    <property type="term" value="F:guanyl-nucleotide exchange factor activity"/>
    <property type="evidence" value="ECO:0007669"/>
    <property type="project" value="UniProtKB-KW"/>
</dbReference>
<dbReference type="OrthoDB" id="2412973at2759"/>
<dbReference type="PANTHER" id="PTHR14247:SF6">
    <property type="entry name" value="SH2 DOMAIN-CONTAINING PROTEIN 3C"/>
    <property type="match status" value="1"/>
</dbReference>
<evidence type="ECO:0000256" key="1">
    <source>
        <dbReference type="ARBA" id="ARBA00022999"/>
    </source>
</evidence>
<dbReference type="FunFam" id="3.30.505.10:FF:000013">
    <property type="entry name" value="SH2 domain-containing protein 3C isoform X1"/>
    <property type="match status" value="1"/>
</dbReference>
<protein>
    <submittedName>
        <fullName evidence="7">SH2 domain containing 3C</fullName>
    </submittedName>
</protein>
<dbReference type="InterPro" id="IPR023578">
    <property type="entry name" value="Ras_GEF_dom_sf"/>
</dbReference>
<reference evidence="7" key="1">
    <citation type="submission" date="2025-08" db="UniProtKB">
        <authorList>
            <consortium name="Ensembl"/>
        </authorList>
    </citation>
    <scope>IDENTIFICATION</scope>
</reference>
<dbReference type="SUPFAM" id="SSF48366">
    <property type="entry name" value="Ras GEF"/>
    <property type="match status" value="1"/>
</dbReference>
<feature type="compositionally biased region" description="Basic and acidic residues" evidence="4">
    <location>
        <begin position="194"/>
        <end position="214"/>
    </location>
</feature>
<dbReference type="SMART" id="SM00252">
    <property type="entry name" value="SH2"/>
    <property type="match status" value="1"/>
</dbReference>
<dbReference type="GeneTree" id="ENSGT00940000154130"/>
<dbReference type="GO" id="GO:0007264">
    <property type="term" value="P:small GTPase-mediated signal transduction"/>
    <property type="evidence" value="ECO:0007669"/>
    <property type="project" value="InterPro"/>
</dbReference>
<dbReference type="PROSITE" id="PS50001">
    <property type="entry name" value="SH2"/>
    <property type="match status" value="1"/>
</dbReference>
<feature type="domain" description="Ras-GEF" evidence="6">
    <location>
        <begin position="565"/>
        <end position="833"/>
    </location>
</feature>
<evidence type="ECO:0000313" key="7">
    <source>
        <dbReference type="Ensembl" id="ENSCVAP00000009617.1"/>
    </source>
</evidence>
<evidence type="ECO:0000256" key="4">
    <source>
        <dbReference type="SAM" id="MobiDB-lite"/>
    </source>
</evidence>
<dbReference type="InterPro" id="IPR036964">
    <property type="entry name" value="RASGEF_cat_dom_sf"/>
</dbReference>
<dbReference type="SMART" id="SM00147">
    <property type="entry name" value="RasGEF"/>
    <property type="match status" value="1"/>
</dbReference>
<feature type="compositionally biased region" description="Polar residues" evidence="4">
    <location>
        <begin position="416"/>
        <end position="433"/>
    </location>
</feature>
<reference evidence="7" key="2">
    <citation type="submission" date="2025-09" db="UniProtKB">
        <authorList>
            <consortium name="Ensembl"/>
        </authorList>
    </citation>
    <scope>IDENTIFICATION</scope>
</reference>
<dbReference type="InterPro" id="IPR001895">
    <property type="entry name" value="RASGEF_cat_dom"/>
</dbReference>
<dbReference type="SUPFAM" id="SSF55550">
    <property type="entry name" value="SH2 domain"/>
    <property type="match status" value="1"/>
</dbReference>
<dbReference type="Ensembl" id="ENSCVAT00000016077.1">
    <property type="protein sequence ID" value="ENSCVAP00000009617.1"/>
    <property type="gene ID" value="ENSCVAG00000011602.1"/>
</dbReference>
<dbReference type="FunFam" id="1.10.840.10:FF:000007">
    <property type="entry name" value="SH2 domain containing 3C (Predicted)"/>
    <property type="match status" value="1"/>
</dbReference>